<keyword evidence="1" id="KW-0677">Repeat</keyword>
<evidence type="ECO:0000256" key="2">
    <source>
        <dbReference type="SAM" id="SignalP"/>
    </source>
</evidence>
<evidence type="ECO:0000256" key="1">
    <source>
        <dbReference type="ARBA" id="ARBA00022737"/>
    </source>
</evidence>
<protein>
    <submittedName>
        <fullName evidence="3">Uncharacterized protein</fullName>
    </submittedName>
</protein>
<evidence type="ECO:0000313" key="4">
    <source>
        <dbReference type="Proteomes" id="UP000810207"/>
    </source>
</evidence>
<gene>
    <name evidence="3" type="ORF">J2Z28_002430</name>
</gene>
<keyword evidence="2" id="KW-0732">Signal</keyword>
<evidence type="ECO:0000313" key="3">
    <source>
        <dbReference type="EMBL" id="MBP2245812.1"/>
    </source>
</evidence>
<dbReference type="InterPro" id="IPR003409">
    <property type="entry name" value="MORN"/>
</dbReference>
<dbReference type="Gene3D" id="2.20.110.10">
    <property type="entry name" value="Histone H3 K4-specific methyltransferase SET7/9 N-terminal domain"/>
    <property type="match status" value="1"/>
</dbReference>
<comment type="caution">
    <text evidence="3">The sequence shown here is derived from an EMBL/GenBank/DDBJ whole genome shotgun (WGS) entry which is preliminary data.</text>
</comment>
<reference evidence="3 4" key="1">
    <citation type="submission" date="2021-03" db="EMBL/GenBank/DDBJ databases">
        <title>Genomic Encyclopedia of Type Strains, Phase IV (KMG-IV): sequencing the most valuable type-strain genomes for metagenomic binning, comparative biology and taxonomic classification.</title>
        <authorList>
            <person name="Goeker M."/>
        </authorList>
    </citation>
    <scope>NUCLEOTIDE SEQUENCE [LARGE SCALE GENOMIC DNA]</scope>
    <source>
        <strain evidence="3 4">DSM 21292</strain>
    </source>
</reference>
<dbReference type="PROSITE" id="PS51257">
    <property type="entry name" value="PROKAR_LIPOPROTEIN"/>
    <property type="match status" value="1"/>
</dbReference>
<feature type="signal peptide" evidence="2">
    <location>
        <begin position="1"/>
        <end position="27"/>
    </location>
</feature>
<dbReference type="EMBL" id="JAGIKV010000007">
    <property type="protein sequence ID" value="MBP2245812.1"/>
    <property type="molecule type" value="Genomic_DNA"/>
</dbReference>
<keyword evidence="4" id="KW-1185">Reference proteome</keyword>
<feature type="chain" id="PRO_5046937036" evidence="2">
    <location>
        <begin position="28"/>
        <end position="113"/>
    </location>
</feature>
<dbReference type="Proteomes" id="UP000810207">
    <property type="component" value="Unassembled WGS sequence"/>
</dbReference>
<proteinExistence type="predicted"/>
<dbReference type="Pfam" id="PF02493">
    <property type="entry name" value="MORN"/>
    <property type="match status" value="2"/>
</dbReference>
<organism evidence="3 4">
    <name type="scientific">Paenibacillus xylanexedens</name>
    <dbReference type="NCBI Taxonomy" id="528191"/>
    <lineage>
        <taxon>Bacteria</taxon>
        <taxon>Bacillati</taxon>
        <taxon>Bacillota</taxon>
        <taxon>Bacilli</taxon>
        <taxon>Bacillales</taxon>
        <taxon>Paenibacillaceae</taxon>
        <taxon>Paenibacillus</taxon>
    </lineage>
</organism>
<dbReference type="RefSeq" id="WP_211082627.1">
    <property type="nucleotide sequence ID" value="NZ_CBCSLC010000026.1"/>
</dbReference>
<dbReference type="PANTHER" id="PTHR43215">
    <property type="entry name" value="RADIAL SPOKE HEAD 1 HOMOLOG"/>
    <property type="match status" value="1"/>
</dbReference>
<dbReference type="SMART" id="SM00698">
    <property type="entry name" value="MORN"/>
    <property type="match status" value="2"/>
</dbReference>
<name>A0ABS4RSE8_PAEXY</name>
<dbReference type="SUPFAM" id="SSF82185">
    <property type="entry name" value="Histone H3 K4-specific methyltransferase SET7/9 N-terminal domain"/>
    <property type="match status" value="1"/>
</dbReference>
<dbReference type="PANTHER" id="PTHR43215:SF14">
    <property type="entry name" value="RADIAL SPOKE HEAD 1 HOMOLOG"/>
    <property type="match status" value="1"/>
</dbReference>
<sequence>MKRFYLGFGLTITIIIGLLSCSTPTEAASKKVNLKLSDGGTYYGEVLNGKPHGKGTARWEETEVYSGDWVSGKRQGKGKYTYTLVEGGGVAFENYNESNMGHGTGEFTRRIVI</sequence>
<accession>A0ABS4RSE8</accession>